<keyword evidence="4" id="KW-0812">Transmembrane</keyword>
<dbReference type="GO" id="GO:0006935">
    <property type="term" value="P:chemotaxis"/>
    <property type="evidence" value="ECO:0007669"/>
    <property type="project" value="UniProtKB-KW"/>
</dbReference>
<keyword evidence="4" id="KW-0472">Membrane</keyword>
<reference evidence="7 8" key="1">
    <citation type="submission" date="2017-10" db="EMBL/GenBank/DDBJ databases">
        <title>Genomics of the genus Arcobacter.</title>
        <authorList>
            <person name="Perez-Cataluna A."/>
            <person name="Figueras M.J."/>
        </authorList>
    </citation>
    <scope>NUCLEOTIDE SEQUENCE [LARGE SCALE GENOMIC DNA]</scope>
    <source>
        <strain evidence="7 8">CECT 7835</strain>
    </source>
</reference>
<dbReference type="GO" id="GO:0007165">
    <property type="term" value="P:signal transduction"/>
    <property type="evidence" value="ECO:0007669"/>
    <property type="project" value="UniProtKB-KW"/>
</dbReference>
<dbReference type="InterPro" id="IPR051310">
    <property type="entry name" value="MCP_chemotaxis"/>
</dbReference>
<evidence type="ECO:0000259" key="6">
    <source>
        <dbReference type="PROSITE" id="PS50885"/>
    </source>
</evidence>
<accession>A0AAX2AD35</accession>
<dbReference type="PROSITE" id="PS50111">
    <property type="entry name" value="CHEMOTAXIS_TRANSDUC_2"/>
    <property type="match status" value="1"/>
</dbReference>
<organism evidence="7 8">
    <name type="scientific">Halarcobacter bivalviorum</name>
    <dbReference type="NCBI Taxonomy" id="663364"/>
    <lineage>
        <taxon>Bacteria</taxon>
        <taxon>Pseudomonadati</taxon>
        <taxon>Campylobacterota</taxon>
        <taxon>Epsilonproteobacteria</taxon>
        <taxon>Campylobacterales</taxon>
        <taxon>Arcobacteraceae</taxon>
        <taxon>Halarcobacter</taxon>
    </lineage>
</organism>
<dbReference type="SUPFAM" id="SSF58104">
    <property type="entry name" value="Methyl-accepting chemotaxis protein (MCP) signaling domain"/>
    <property type="match status" value="1"/>
</dbReference>
<feature type="transmembrane region" description="Helical" evidence="4">
    <location>
        <begin position="164"/>
        <end position="187"/>
    </location>
</feature>
<evidence type="ECO:0000313" key="8">
    <source>
        <dbReference type="Proteomes" id="UP000289193"/>
    </source>
</evidence>
<comment type="similarity">
    <text evidence="2">Belongs to the methyl-accepting chemotaxis (MCP) protein family.</text>
</comment>
<dbReference type="PROSITE" id="PS50885">
    <property type="entry name" value="HAMP"/>
    <property type="match status" value="1"/>
</dbReference>
<keyword evidence="4" id="KW-1133">Transmembrane helix</keyword>
<dbReference type="InterPro" id="IPR003660">
    <property type="entry name" value="HAMP_dom"/>
</dbReference>
<feature type="domain" description="Methyl-accepting transducer" evidence="5">
    <location>
        <begin position="350"/>
        <end position="579"/>
    </location>
</feature>
<dbReference type="EMBL" id="PDKM01000001">
    <property type="protein sequence ID" value="RXK11401.1"/>
    <property type="molecule type" value="Genomic_DNA"/>
</dbReference>
<keyword evidence="1" id="KW-0145">Chemotaxis</keyword>
<comment type="caution">
    <text evidence="7">The sequence shown here is derived from an EMBL/GenBank/DDBJ whole genome shotgun (WGS) entry which is preliminary data.</text>
</comment>
<evidence type="ECO:0000256" key="4">
    <source>
        <dbReference type="SAM" id="Phobius"/>
    </source>
</evidence>
<gene>
    <name evidence="7" type="ORF">CRV05_00320</name>
</gene>
<dbReference type="PANTHER" id="PTHR43531">
    <property type="entry name" value="PROTEIN ICFG"/>
    <property type="match status" value="1"/>
</dbReference>
<protein>
    <submittedName>
        <fullName evidence="7">Chemotaxis protein</fullName>
    </submittedName>
</protein>
<evidence type="ECO:0000259" key="5">
    <source>
        <dbReference type="PROSITE" id="PS50111"/>
    </source>
</evidence>
<proteinExistence type="inferred from homology"/>
<keyword evidence="3" id="KW-0807">Transducer</keyword>
<dbReference type="SMART" id="SM00283">
    <property type="entry name" value="MA"/>
    <property type="match status" value="1"/>
</dbReference>
<dbReference type="Gene3D" id="1.10.287.950">
    <property type="entry name" value="Methyl-accepting chemotaxis protein"/>
    <property type="match status" value="1"/>
</dbReference>
<dbReference type="Proteomes" id="UP000289193">
    <property type="component" value="Unassembled WGS sequence"/>
</dbReference>
<dbReference type="GO" id="GO:0016020">
    <property type="term" value="C:membrane"/>
    <property type="evidence" value="ECO:0007669"/>
    <property type="project" value="InterPro"/>
</dbReference>
<evidence type="ECO:0000256" key="2">
    <source>
        <dbReference type="ARBA" id="ARBA00029447"/>
    </source>
</evidence>
<dbReference type="InterPro" id="IPR004089">
    <property type="entry name" value="MCPsignal_dom"/>
</dbReference>
<keyword evidence="8" id="KW-1185">Reference proteome</keyword>
<dbReference type="PANTHER" id="PTHR43531:SF11">
    <property type="entry name" value="METHYL-ACCEPTING CHEMOTAXIS PROTEIN 3"/>
    <property type="match status" value="1"/>
</dbReference>
<dbReference type="AlphaFoldDB" id="A0AAX2AD35"/>
<dbReference type="Pfam" id="PF00015">
    <property type="entry name" value="MCPsignal"/>
    <property type="match status" value="1"/>
</dbReference>
<name>A0AAX2AD35_9BACT</name>
<sequence length="606" mass="67819">METKNILSFIEISKKYNEIFQEIVKIDLVIGLDENSGLRKELRASVHKVQEDVKSSNDYIMLTSILELRKDEKDFFLRKDLKYVKNFEKNINKLISNSSNEEYKKNLLNYKNSFLKVVNFEEQKGLTVHDGLLENLRKTIHSTETVLETLHDTIVAETEEKSSFFNTLTIIIILLNILVIISISYFISKDIIKSLKTFQEGLLSFFAYLNRENDEIIHLNDTKNDEFSQMAKVVNKNIEKAKHNIEEDKKLIEETILVLSEFENGDLSQRLKTTVSNPALLELKEVLNKMAEKLELNIANILKVLDHYSNYNYLSKIDENSLKEHLLKLATGVNNLGDSITSMLIENKANGLTLEKSSNILLRNVDKLNRSSTDAASSLEETAAALEEITSTIRNNSESISKMSSLSTDVKASASQGINLANKTAQSMEEINEQVTLITEAISIIDQIAFQTNILSLNAAVEAATAGEAGKGFAVVAAEVRNLANRSAEAANEIKTLVETATSKANEGKNVSSLMIEGYSHLNENINQTTNLISNVETASREQLQGIEQINIAINQLDKQTQENAMIAAQTNDVAITTDKISKLIVTNANDKEFKGKEEVKAKEDI</sequence>
<evidence type="ECO:0000256" key="1">
    <source>
        <dbReference type="ARBA" id="ARBA00022500"/>
    </source>
</evidence>
<evidence type="ECO:0000313" key="7">
    <source>
        <dbReference type="EMBL" id="RXK11401.1"/>
    </source>
</evidence>
<feature type="domain" description="HAMP" evidence="6">
    <location>
        <begin position="258"/>
        <end position="299"/>
    </location>
</feature>
<evidence type="ECO:0000256" key="3">
    <source>
        <dbReference type="PROSITE-ProRule" id="PRU00284"/>
    </source>
</evidence>